<keyword evidence="2" id="KW-0449">Lipoprotein</keyword>
<dbReference type="SUPFAM" id="SSF53300">
    <property type="entry name" value="vWA-like"/>
    <property type="match status" value="1"/>
</dbReference>
<comment type="caution">
    <text evidence="2">The sequence shown here is derived from an EMBL/GenBank/DDBJ whole genome shotgun (WGS) entry which is preliminary data.</text>
</comment>
<protein>
    <submittedName>
        <fullName evidence="2">Lipoprotein</fullName>
    </submittedName>
</protein>
<accession>K1RNB3</accession>
<organism evidence="2">
    <name type="scientific">human gut metagenome</name>
    <dbReference type="NCBI Taxonomy" id="408170"/>
    <lineage>
        <taxon>unclassified sequences</taxon>
        <taxon>metagenomes</taxon>
        <taxon>organismal metagenomes</taxon>
    </lineage>
</organism>
<dbReference type="InterPro" id="IPR036465">
    <property type="entry name" value="vWFA_dom_sf"/>
</dbReference>
<dbReference type="InterPro" id="IPR002035">
    <property type="entry name" value="VWF_A"/>
</dbReference>
<dbReference type="InterPro" id="IPR011889">
    <property type="entry name" value="Liste_lipo_26"/>
</dbReference>
<dbReference type="Gene3D" id="3.80.10.10">
    <property type="entry name" value="Ribonuclease Inhibitor"/>
    <property type="match status" value="3"/>
</dbReference>
<dbReference type="PANTHER" id="PTHR13318">
    <property type="entry name" value="PARTNER OF PAIRED, ISOFORM B-RELATED"/>
    <property type="match status" value="1"/>
</dbReference>
<dbReference type="Pfam" id="PF03382">
    <property type="entry name" value="DUF285"/>
    <property type="match status" value="4"/>
</dbReference>
<dbReference type="InterPro" id="IPR032675">
    <property type="entry name" value="LRR_dom_sf"/>
</dbReference>
<dbReference type="SUPFAM" id="SSF52058">
    <property type="entry name" value="L domain-like"/>
    <property type="match status" value="2"/>
</dbReference>
<dbReference type="GO" id="GO:0019005">
    <property type="term" value="C:SCF ubiquitin ligase complex"/>
    <property type="evidence" value="ECO:0007669"/>
    <property type="project" value="TreeGrafter"/>
</dbReference>
<dbReference type="Gene3D" id="3.40.50.410">
    <property type="entry name" value="von Willebrand factor, type A domain"/>
    <property type="match status" value="1"/>
</dbReference>
<evidence type="ECO:0000313" key="2">
    <source>
        <dbReference type="EMBL" id="EKC45009.1"/>
    </source>
</evidence>
<evidence type="ECO:0000259" key="1">
    <source>
        <dbReference type="PROSITE" id="PS50234"/>
    </source>
</evidence>
<reference evidence="2" key="1">
    <citation type="journal article" date="2013" name="Environ. Microbiol.">
        <title>Microbiota from the distal guts of lean and obese adolescents exhibit partial functional redundancy besides clear differences in community structure.</title>
        <authorList>
            <person name="Ferrer M."/>
            <person name="Ruiz A."/>
            <person name="Lanza F."/>
            <person name="Haange S.B."/>
            <person name="Oberbach A."/>
            <person name="Till H."/>
            <person name="Bargiela R."/>
            <person name="Campoy C."/>
            <person name="Segura M.T."/>
            <person name="Richter M."/>
            <person name="von Bergen M."/>
            <person name="Seifert J."/>
            <person name="Suarez A."/>
        </authorList>
    </citation>
    <scope>NUCLEOTIDE SEQUENCE</scope>
</reference>
<feature type="domain" description="VWFA" evidence="1">
    <location>
        <begin position="88"/>
        <end position="279"/>
    </location>
</feature>
<sequence length="1093" mass="122830">MKKGRSKISIKYALIPIILFAFVIILGKSFAIQEEVKSITIKSTDPSYENKEKASYKVDKSAEWIDVGKARITFKYSSILKEKYKNKDIIFVLDTSGSMAGTKLTTMISDTKKVAKEILSNSDNRISVISFDDESYRLNDFSNDYNLVEKSIDNMYGGGGTSYYAPLKEVDQILNYYKRRNDTDTIVMFLSDGYPCVDMPNEVGEYKYLKEKYPYLTINAVQYEVSGRVIKELQQISDFQYIANRSNLIDVIKKASTVPEAYDKVEITDYLEDKYFEKIDTKSVTIPYGNIQISDEGNGQKLTWQIPANTLKTGDTTEFSIDVNLKEEYKGNLSKTIYANTNKKESIMSILKEKKIFEESSKSPVLKIGYKVTYDANLPSDCKIDNLPGEEYYNAFSKVKLKENLSCKGYSVTGWKIMNQSTYNVNNTFIMPAEDVLIRAIWGKNKIVKSMDGKVEEKPKAIIKKMYEYNNLGTGSNITKIVFQNELKEPENVISSEDISTDGNGLVMKYIASNGDGTNTVYIQASGKIYANEDSSYLFYRAWRVTSIEGLENLDTSDVTNMSYMFGGCSALTAIDLSHMNTKNVTNMSSMFASTNLETIDVSSFDTSSLIRLHQMFSNNPKLTRIDLSTFKTDNVTDMSALFWNDTSLNYVNFNNINTSKVTTLYALFDNCTSLVNVDLSNFDTTNVMSLQSMFNNCKSLMTVDLSNFYTPNLMYMSSIFNGCTKLESVNISHFNTSKVQSIQNIFSNCENLKELDLTNFDTSSVTDMGQAFYKCKAIRSINLSSFDVSKVTNMSYMFEGCNNLAELDLSSFHTSPVDNLQGMFQNCYGLKKVDISNFKTPKLNRMDYMFENCYSILSIDLTGFTSTNLTTLESAFACCYSVKSINLSQLNTSKIVSLYRLFYCCYNLESLDLTNFTKTSLNASNGLKNTFTSCTSLKNINLSGFDFNNASLNSAFISLPSLVSVDLSNIKFNSTSFANMFKRCHNLSSVNFSGVDTSKVTSMDSMFTSCYGLTSLDLSSFTNIPTAEEMFSDCINLVDLNIKNATLPTKEYTNMFTGNNENITVKVKGNTSKTYIDKMLASANGGTVIISN</sequence>
<dbReference type="CDD" id="cd00198">
    <property type="entry name" value="vWFA"/>
    <property type="match status" value="1"/>
</dbReference>
<dbReference type="GO" id="GO:0031146">
    <property type="term" value="P:SCF-dependent proteasomal ubiquitin-dependent protein catabolic process"/>
    <property type="evidence" value="ECO:0007669"/>
    <property type="project" value="TreeGrafter"/>
</dbReference>
<name>K1RNB3_9ZZZZ</name>
<proteinExistence type="predicted"/>
<dbReference type="Pfam" id="PF13519">
    <property type="entry name" value="VWA_2"/>
    <property type="match status" value="1"/>
</dbReference>
<gene>
    <name evidence="2" type="ORF">OBE_17164</name>
</gene>
<dbReference type="PROSITE" id="PS50234">
    <property type="entry name" value="VWFA"/>
    <property type="match status" value="1"/>
</dbReference>
<dbReference type="InterPro" id="IPR005046">
    <property type="entry name" value="DUF285"/>
</dbReference>
<dbReference type="AlphaFoldDB" id="K1RNB3"/>
<dbReference type="NCBIfam" id="TIGR02167">
    <property type="entry name" value="Liste_lipo_26"/>
    <property type="match status" value="9"/>
</dbReference>
<dbReference type="EMBL" id="AJWZ01011491">
    <property type="protein sequence ID" value="EKC45009.1"/>
    <property type="molecule type" value="Genomic_DNA"/>
</dbReference>
<dbReference type="SMART" id="SM00327">
    <property type="entry name" value="VWA"/>
    <property type="match status" value="1"/>
</dbReference>